<evidence type="ECO:0000256" key="1">
    <source>
        <dbReference type="SAM" id="MobiDB-lite"/>
    </source>
</evidence>
<dbReference type="RefSeq" id="WP_168523451.1">
    <property type="nucleotide sequence ID" value="NZ_JAAXLS010000075.1"/>
</dbReference>
<dbReference type="Proteomes" id="UP000715441">
    <property type="component" value="Unassembled WGS sequence"/>
</dbReference>
<dbReference type="EMBL" id="JAAXLS010000075">
    <property type="protein sequence ID" value="NKQ59049.1"/>
    <property type="molecule type" value="Genomic_DNA"/>
</dbReference>
<feature type="compositionally biased region" description="Basic residues" evidence="1">
    <location>
        <begin position="383"/>
        <end position="393"/>
    </location>
</feature>
<comment type="caution">
    <text evidence="2">The sequence shown here is derived from an EMBL/GenBank/DDBJ whole genome shotgun (WGS) entry which is preliminary data.</text>
</comment>
<evidence type="ECO:0000313" key="3">
    <source>
        <dbReference type="Proteomes" id="UP000715441"/>
    </source>
</evidence>
<protein>
    <submittedName>
        <fullName evidence="2">Uncharacterized protein</fullName>
    </submittedName>
</protein>
<keyword evidence="3" id="KW-1185">Reference proteome</keyword>
<name>A0ABX1JJP2_9PSEU</name>
<feature type="region of interest" description="Disordered" evidence="1">
    <location>
        <begin position="352"/>
        <end position="393"/>
    </location>
</feature>
<gene>
    <name evidence="2" type="ORF">HFP15_40025</name>
</gene>
<reference evidence="2 3" key="1">
    <citation type="submission" date="2020-04" db="EMBL/GenBank/DDBJ databases">
        <title>Novel species.</title>
        <authorList>
            <person name="Teo W.F.A."/>
            <person name="Lipun K."/>
            <person name="Srisuk N."/>
            <person name="Duangmal K."/>
        </authorList>
    </citation>
    <scope>NUCLEOTIDE SEQUENCE [LARGE SCALE GENOMIC DNA]</scope>
    <source>
        <strain evidence="2 3">K13G38</strain>
    </source>
</reference>
<sequence length="393" mass="42314">MSLTTQLHGGPLAAWCAANLPGTERLAAEVTAAARRYRPVRPDGQVPAEHWAAIGGAFGQRLAFLVQQSPPYYALYGLVRAGIASRPWADVTASLFPTHAGLPVELAAKALELRPTPGGWADLGDPMGTAVLETPDEAVLSEFFARLLGYLRDHAPVGQLGGRGVEAGLARACAVLSGWEDAYRSATLPGELLALHERGGYTVEQLRAVIPEHHVTELVALAEQMRTTGALETLRRSAGDPPPEQPLGTAGPVIVNHWADGDLITGRTLWDVKTVVRVDHPDRLARWLWQLLAYAWLDTADTWGIRSVGLYLARHGALVSWPLTRFTATILGGRPEAAVREEFLTVAARAVAEEGAEPPGPWRPRPAAQAEEGTASPADAGHRRGLLPRLRRR</sequence>
<evidence type="ECO:0000313" key="2">
    <source>
        <dbReference type="EMBL" id="NKQ59049.1"/>
    </source>
</evidence>
<accession>A0ABX1JJP2</accession>
<proteinExistence type="predicted"/>
<organism evidence="2 3">
    <name type="scientific">Amycolatopsis acididurans</name>
    <dbReference type="NCBI Taxonomy" id="2724524"/>
    <lineage>
        <taxon>Bacteria</taxon>
        <taxon>Bacillati</taxon>
        <taxon>Actinomycetota</taxon>
        <taxon>Actinomycetes</taxon>
        <taxon>Pseudonocardiales</taxon>
        <taxon>Pseudonocardiaceae</taxon>
        <taxon>Amycolatopsis</taxon>
    </lineage>
</organism>